<dbReference type="InterPro" id="IPR003594">
    <property type="entry name" value="HATPase_dom"/>
</dbReference>
<dbReference type="AlphaFoldDB" id="A0A4Z0D435"/>
<accession>A0A4Z0D435</accession>
<gene>
    <name evidence="9" type="ORF">E4100_05235</name>
</gene>
<keyword evidence="10" id="KW-1185">Reference proteome</keyword>
<keyword evidence="5 9" id="KW-0418">Kinase</keyword>
<dbReference type="EMBL" id="SRIB01000006">
    <property type="protein sequence ID" value="TFZ40218.1"/>
    <property type="molecule type" value="Genomic_DNA"/>
</dbReference>
<comment type="caution">
    <text evidence="9">The sequence shown here is derived from an EMBL/GenBank/DDBJ whole genome shotgun (WGS) entry which is preliminary data.</text>
</comment>
<keyword evidence="7" id="KW-1133">Transmembrane helix</keyword>
<dbReference type="PANTHER" id="PTHR44936">
    <property type="entry name" value="SENSOR PROTEIN CREC"/>
    <property type="match status" value="1"/>
</dbReference>
<evidence type="ECO:0000256" key="2">
    <source>
        <dbReference type="ARBA" id="ARBA00012438"/>
    </source>
</evidence>
<dbReference type="PROSITE" id="PS50109">
    <property type="entry name" value="HIS_KIN"/>
    <property type="match status" value="1"/>
</dbReference>
<reference evidence="9 10" key="1">
    <citation type="submission" date="2019-03" db="EMBL/GenBank/DDBJ databases">
        <title>Draft genome sequence data and analysis of a Fermenting Bacterium, Soehngenia longevitae strain 1933PT, isolated from petroleum reservoir in Azerbaijan.</title>
        <authorList>
            <person name="Grouzdev D.S."/>
            <person name="Bidzhieva S.K."/>
            <person name="Sokolova D.S."/>
            <person name="Tourova T.P."/>
            <person name="Poltaraus A.B."/>
            <person name="Nazina T.N."/>
        </authorList>
    </citation>
    <scope>NUCLEOTIDE SEQUENCE [LARGE SCALE GENOMIC DNA]</scope>
    <source>
        <strain evidence="9 10">1933P</strain>
    </source>
</reference>
<keyword evidence="4" id="KW-0808">Transferase</keyword>
<feature type="transmembrane region" description="Helical" evidence="7">
    <location>
        <begin position="55"/>
        <end position="75"/>
    </location>
</feature>
<organism evidence="9 10">
    <name type="scientific">Soehngenia longivitae</name>
    <dbReference type="NCBI Taxonomy" id="2562294"/>
    <lineage>
        <taxon>Bacteria</taxon>
        <taxon>Bacillati</taxon>
        <taxon>Bacillota</taxon>
        <taxon>Tissierellia</taxon>
        <taxon>Tissierellales</taxon>
        <taxon>Tissierellaceae</taxon>
        <taxon>Soehngenia</taxon>
    </lineage>
</organism>
<dbReference type="EC" id="2.7.13.3" evidence="2"/>
<feature type="domain" description="Histidine kinase" evidence="8">
    <location>
        <begin position="253"/>
        <end position="421"/>
    </location>
</feature>
<dbReference type="InterPro" id="IPR005467">
    <property type="entry name" value="His_kinase_dom"/>
</dbReference>
<evidence type="ECO:0000256" key="7">
    <source>
        <dbReference type="SAM" id="Phobius"/>
    </source>
</evidence>
<evidence type="ECO:0000313" key="9">
    <source>
        <dbReference type="EMBL" id="TFZ40218.1"/>
    </source>
</evidence>
<keyword evidence="7" id="KW-0812">Transmembrane</keyword>
<dbReference type="GO" id="GO:0004673">
    <property type="term" value="F:protein histidine kinase activity"/>
    <property type="evidence" value="ECO:0007669"/>
    <property type="project" value="UniProtKB-EC"/>
</dbReference>
<protein>
    <recommendedName>
        <fullName evidence="2">histidine kinase</fullName>
        <ecNumber evidence="2">2.7.13.3</ecNumber>
    </recommendedName>
</protein>
<keyword evidence="3" id="KW-0597">Phosphoprotein</keyword>
<evidence type="ECO:0000259" key="8">
    <source>
        <dbReference type="PROSITE" id="PS50109"/>
    </source>
</evidence>
<sequence>MIKVKNKKKILFVAMTITAFSQIYLGFSQSDFRVSAGIIAYTIAMYNFDDLKPIPMGIITAIFIYIARVLMLAIFNQHIVIFNLSFAIEIIFYISYSIIYYLFIDRKNKDNLNYVFFIITIADFISNTIEIIVRSFVYSLSLQPKIFTTILLVAVLRSTIVWIVLYFLKNYKLLLIKEEHEKRYRKLLWIMSQLKTEAYLMEKNMQNIEDLMADSYKLYELINLNEKSELWKEYSLNIARNIHEIKKENALAIRGILDVTEKELNDEKMKFSIIMSILHETVIKEIKRIGKNINLHIQIDDDFYTEKHYYLMSVFRNLFINSIEAIPKSYQGDIFLIQKKLDDKYIFIVKDNGIGIDEKEIDDIFNPGFSTKINYETGEVSRGLGLTIVKKIVEEELKGEIRAISSIKDGTEITIMVHAEELEV</sequence>
<dbReference type="PANTHER" id="PTHR44936:SF9">
    <property type="entry name" value="SENSOR PROTEIN CREC"/>
    <property type="match status" value="1"/>
</dbReference>
<dbReference type="OrthoDB" id="1791938at2"/>
<evidence type="ECO:0000256" key="1">
    <source>
        <dbReference type="ARBA" id="ARBA00000085"/>
    </source>
</evidence>
<feature type="transmembrane region" description="Helical" evidence="7">
    <location>
        <begin position="146"/>
        <end position="168"/>
    </location>
</feature>
<keyword evidence="6" id="KW-0902">Two-component regulatory system</keyword>
<dbReference type="SMART" id="SM00387">
    <property type="entry name" value="HATPase_c"/>
    <property type="match status" value="1"/>
</dbReference>
<dbReference type="GO" id="GO:0000160">
    <property type="term" value="P:phosphorelay signal transduction system"/>
    <property type="evidence" value="ECO:0007669"/>
    <property type="project" value="UniProtKB-KW"/>
</dbReference>
<evidence type="ECO:0000256" key="4">
    <source>
        <dbReference type="ARBA" id="ARBA00022679"/>
    </source>
</evidence>
<dbReference type="Gene3D" id="3.30.565.10">
    <property type="entry name" value="Histidine kinase-like ATPase, C-terminal domain"/>
    <property type="match status" value="1"/>
</dbReference>
<evidence type="ECO:0000256" key="3">
    <source>
        <dbReference type="ARBA" id="ARBA00022553"/>
    </source>
</evidence>
<dbReference type="InterPro" id="IPR036890">
    <property type="entry name" value="HATPase_C_sf"/>
</dbReference>
<comment type="catalytic activity">
    <reaction evidence="1">
        <text>ATP + protein L-histidine = ADP + protein N-phospho-L-histidine.</text>
        <dbReference type="EC" id="2.7.13.3"/>
    </reaction>
</comment>
<evidence type="ECO:0000313" key="10">
    <source>
        <dbReference type="Proteomes" id="UP000298381"/>
    </source>
</evidence>
<dbReference type="Pfam" id="PF02518">
    <property type="entry name" value="HATPase_c"/>
    <property type="match status" value="1"/>
</dbReference>
<feature type="transmembrane region" description="Helical" evidence="7">
    <location>
        <begin position="115"/>
        <end position="140"/>
    </location>
</feature>
<evidence type="ECO:0000256" key="5">
    <source>
        <dbReference type="ARBA" id="ARBA00022777"/>
    </source>
</evidence>
<dbReference type="InterPro" id="IPR050980">
    <property type="entry name" value="2C_sensor_his_kinase"/>
</dbReference>
<dbReference type="SUPFAM" id="SSF55874">
    <property type="entry name" value="ATPase domain of HSP90 chaperone/DNA topoisomerase II/histidine kinase"/>
    <property type="match status" value="1"/>
</dbReference>
<evidence type="ECO:0000256" key="6">
    <source>
        <dbReference type="ARBA" id="ARBA00023012"/>
    </source>
</evidence>
<name>A0A4Z0D435_9FIRM</name>
<dbReference type="RefSeq" id="WP_135270991.1">
    <property type="nucleotide sequence ID" value="NZ_SRIB01000006.1"/>
</dbReference>
<proteinExistence type="predicted"/>
<dbReference type="Proteomes" id="UP000298381">
    <property type="component" value="Unassembled WGS sequence"/>
</dbReference>
<keyword evidence="7" id="KW-0472">Membrane</keyword>
<feature type="transmembrane region" description="Helical" evidence="7">
    <location>
        <begin position="81"/>
        <end position="103"/>
    </location>
</feature>